<dbReference type="RefSeq" id="WP_260643541.1">
    <property type="nucleotide sequence ID" value="NZ_CP104003.1"/>
</dbReference>
<feature type="transmembrane region" description="Helical" evidence="1">
    <location>
        <begin position="328"/>
        <end position="351"/>
    </location>
</feature>
<sequence length="380" mass="38850">MGGTERIGSMLETGGLMLVAVLFVGQLFGVPFGIGFVETGSMAPTLQPGDGFVALPPALLGGVDSGDVVTFRAEVIEDGRLTTHRVVSERSGGYITGGDANPFTDQQAGEPLVSRQEIAAEAVQIGGSVLVIPFVGRVAAESTSLLLSVGRPLGLSDQQVAVFILVAAIAAYFLDESEATGEKRTDRSTGRATGFSGLLLVGGAVALVLATATMSMTAATGAIALPYDSVAPAEAGQGGIPAGTTANASVELQNGGLVPMTAVLSTSNPNVELAQERVSLSPRGNASVNVSITAPSEPGSYEVTVERKQYLAILPVGVLGELSAVSHWLAVAAVDLLLALGVAAIGAKLVGGGRLRLRPTRSLPVEVGTARWVRSFYRDR</sequence>
<keyword evidence="1" id="KW-0812">Transmembrane</keyword>
<protein>
    <recommendedName>
        <fullName evidence="4">Signal peptidase I</fullName>
    </recommendedName>
</protein>
<dbReference type="CDD" id="cd06530">
    <property type="entry name" value="S26_SPase_I"/>
    <property type="match status" value="1"/>
</dbReference>
<keyword evidence="1" id="KW-0472">Membrane</keyword>
<reference evidence="2" key="1">
    <citation type="submission" date="2022-09" db="EMBL/GenBank/DDBJ databases">
        <title>Diverse halophilic archaea isolated from saline environments.</title>
        <authorList>
            <person name="Cui H.-L."/>
        </authorList>
    </citation>
    <scope>NUCLEOTIDE SEQUENCE</scope>
    <source>
        <strain evidence="2">ZS-35-S2</strain>
    </source>
</reference>
<feature type="transmembrane region" description="Helical" evidence="1">
    <location>
        <begin position="195"/>
        <end position="219"/>
    </location>
</feature>
<dbReference type="Proteomes" id="UP001057580">
    <property type="component" value="Chromosome"/>
</dbReference>
<keyword evidence="3" id="KW-1185">Reference proteome</keyword>
<dbReference type="KEGG" id="ssai:N0B31_09065"/>
<dbReference type="SUPFAM" id="SSF51306">
    <property type="entry name" value="LexA/Signal peptidase"/>
    <property type="match status" value="1"/>
</dbReference>
<proteinExistence type="predicted"/>
<accession>A0A9E7R6C6</accession>
<name>A0A9E7R6C6_9EURY</name>
<dbReference type="InterPro" id="IPR036286">
    <property type="entry name" value="LexA/Signal_pep-like_sf"/>
</dbReference>
<gene>
    <name evidence="2" type="ORF">N0B31_09065</name>
</gene>
<feature type="transmembrane region" description="Helical" evidence="1">
    <location>
        <begin position="16"/>
        <end position="37"/>
    </location>
</feature>
<evidence type="ECO:0000313" key="3">
    <source>
        <dbReference type="Proteomes" id="UP001057580"/>
    </source>
</evidence>
<organism evidence="2 3">
    <name type="scientific">Salinirubellus salinus</name>
    <dbReference type="NCBI Taxonomy" id="1364945"/>
    <lineage>
        <taxon>Archaea</taxon>
        <taxon>Methanobacteriati</taxon>
        <taxon>Methanobacteriota</taxon>
        <taxon>Stenosarchaea group</taxon>
        <taxon>Halobacteria</taxon>
        <taxon>Halobacteriales</taxon>
        <taxon>Natronomonadaceae</taxon>
        <taxon>Salinirubellus</taxon>
    </lineage>
</organism>
<dbReference type="AlphaFoldDB" id="A0A9E7R6C6"/>
<evidence type="ECO:0000313" key="2">
    <source>
        <dbReference type="EMBL" id="UWM56427.1"/>
    </source>
</evidence>
<feature type="transmembrane region" description="Helical" evidence="1">
    <location>
        <begin position="158"/>
        <end position="174"/>
    </location>
</feature>
<evidence type="ECO:0008006" key="4">
    <source>
        <dbReference type="Google" id="ProtNLM"/>
    </source>
</evidence>
<dbReference type="EMBL" id="CP104003">
    <property type="protein sequence ID" value="UWM56427.1"/>
    <property type="molecule type" value="Genomic_DNA"/>
</dbReference>
<evidence type="ECO:0000256" key="1">
    <source>
        <dbReference type="SAM" id="Phobius"/>
    </source>
</evidence>
<dbReference type="GO" id="GO:0004252">
    <property type="term" value="F:serine-type endopeptidase activity"/>
    <property type="evidence" value="ECO:0007669"/>
    <property type="project" value="InterPro"/>
</dbReference>
<dbReference type="InterPro" id="IPR019533">
    <property type="entry name" value="Peptidase_S26"/>
</dbReference>
<dbReference type="GO" id="GO:0006465">
    <property type="term" value="P:signal peptide processing"/>
    <property type="evidence" value="ECO:0007669"/>
    <property type="project" value="InterPro"/>
</dbReference>
<keyword evidence="1" id="KW-1133">Transmembrane helix</keyword>
<dbReference type="GeneID" id="74942569"/>